<comment type="catalytic activity">
    <reaction evidence="11">
        <text>N-terminal L-seryl-[histone H4] + acetyl-CoA = N-terminal N(alpha)-acetyl-L-seryl-[histone H4] + CoA + H(+)</text>
        <dbReference type="Rhea" id="RHEA:50596"/>
        <dbReference type="Rhea" id="RHEA-COMP:12740"/>
        <dbReference type="Rhea" id="RHEA-COMP:12743"/>
        <dbReference type="ChEBI" id="CHEBI:15378"/>
        <dbReference type="ChEBI" id="CHEBI:57287"/>
        <dbReference type="ChEBI" id="CHEBI:57288"/>
        <dbReference type="ChEBI" id="CHEBI:64738"/>
        <dbReference type="ChEBI" id="CHEBI:83690"/>
        <dbReference type="EC" id="2.3.1.257"/>
    </reaction>
</comment>
<dbReference type="PROSITE" id="PS51186">
    <property type="entry name" value="GNAT"/>
    <property type="match status" value="1"/>
</dbReference>
<dbReference type="GO" id="GO:0005634">
    <property type="term" value="C:nucleus"/>
    <property type="evidence" value="ECO:0007669"/>
    <property type="project" value="UniProtKB-SubCell"/>
</dbReference>
<gene>
    <name evidence="13" type="primary">NAT4</name>
    <name evidence="13" type="ORF">BN1211_3819</name>
</gene>
<evidence type="ECO:0000256" key="3">
    <source>
        <dbReference type="ARBA" id="ARBA00008870"/>
    </source>
</evidence>
<evidence type="ECO:0000256" key="4">
    <source>
        <dbReference type="ARBA" id="ARBA00012950"/>
    </source>
</evidence>
<dbReference type="Proteomes" id="UP000038830">
    <property type="component" value="Unassembled WGS sequence"/>
</dbReference>
<dbReference type="GO" id="GO:1990189">
    <property type="term" value="F:protein N-terminal-serine acetyltransferase activity"/>
    <property type="evidence" value="ECO:0007669"/>
    <property type="project" value="UniProtKB-EC"/>
</dbReference>
<dbReference type="Gene3D" id="3.40.630.30">
    <property type="match status" value="1"/>
</dbReference>
<evidence type="ECO:0000313" key="13">
    <source>
        <dbReference type="EMBL" id="CEP23276.1"/>
    </source>
</evidence>
<dbReference type="EMBL" id="CDQK01000004">
    <property type="protein sequence ID" value="CEP23276.1"/>
    <property type="molecule type" value="Genomic_DNA"/>
</dbReference>
<dbReference type="InterPro" id="IPR039949">
    <property type="entry name" value="NAA40"/>
</dbReference>
<accession>A0A0H5C5L1</accession>
<dbReference type="InterPro" id="IPR000182">
    <property type="entry name" value="GNAT_dom"/>
</dbReference>
<dbReference type="InterPro" id="IPR016181">
    <property type="entry name" value="Acyl_CoA_acyltransferase"/>
</dbReference>
<keyword evidence="7" id="KW-0808">Transferase</keyword>
<evidence type="ECO:0000256" key="11">
    <source>
        <dbReference type="ARBA" id="ARBA00049524"/>
    </source>
</evidence>
<evidence type="ECO:0000313" key="14">
    <source>
        <dbReference type="Proteomes" id="UP000038830"/>
    </source>
</evidence>
<name>A0A0H5C5L1_CYBJN</name>
<evidence type="ECO:0000256" key="8">
    <source>
        <dbReference type="ARBA" id="ARBA00023242"/>
    </source>
</evidence>
<dbReference type="GO" id="GO:0043998">
    <property type="term" value="F:histone H2A acetyltransferase activity"/>
    <property type="evidence" value="ECO:0007669"/>
    <property type="project" value="InterPro"/>
</dbReference>
<evidence type="ECO:0000256" key="6">
    <source>
        <dbReference type="ARBA" id="ARBA00022490"/>
    </source>
</evidence>
<evidence type="ECO:0000256" key="2">
    <source>
        <dbReference type="ARBA" id="ARBA00004496"/>
    </source>
</evidence>
<dbReference type="EC" id="2.3.1.257" evidence="4"/>
<dbReference type="GO" id="GO:0010485">
    <property type="term" value="F:histone H4 acetyltransferase activity"/>
    <property type="evidence" value="ECO:0007669"/>
    <property type="project" value="InterPro"/>
</dbReference>
<reference evidence="14" key="1">
    <citation type="journal article" date="2015" name="J. Biotechnol.">
        <title>The structure of the Cyberlindnera jadinii genome and its relation to Candida utilis analyzed by the occurrence of single nucleotide polymorphisms.</title>
        <authorList>
            <person name="Rupp O."/>
            <person name="Brinkrolf K."/>
            <person name="Buerth C."/>
            <person name="Kunigo M."/>
            <person name="Schneider J."/>
            <person name="Jaenicke S."/>
            <person name="Goesmann A."/>
            <person name="Puehler A."/>
            <person name="Jaeger K.-E."/>
            <person name="Ernst J.F."/>
        </authorList>
    </citation>
    <scope>NUCLEOTIDE SEQUENCE [LARGE SCALE GENOMIC DNA]</scope>
    <source>
        <strain evidence="14">ATCC 18201 / CBS 1600 / BCRC 20928 / JCM 3617 / NBRC 0987 / NRRL Y-1542</strain>
    </source>
</reference>
<comment type="catalytic activity">
    <reaction evidence="10">
        <text>N-terminal L-seryl-[histone H2A] + acetyl-CoA = N-terminal N(alpha)-acetyl-L-seryl-[histone H2A] + CoA + H(+)</text>
        <dbReference type="Rhea" id="RHEA:50600"/>
        <dbReference type="Rhea" id="RHEA-COMP:12742"/>
        <dbReference type="Rhea" id="RHEA-COMP:12744"/>
        <dbReference type="ChEBI" id="CHEBI:15378"/>
        <dbReference type="ChEBI" id="CHEBI:57287"/>
        <dbReference type="ChEBI" id="CHEBI:57288"/>
        <dbReference type="ChEBI" id="CHEBI:64738"/>
        <dbReference type="ChEBI" id="CHEBI:83690"/>
        <dbReference type="EC" id="2.3.1.257"/>
    </reaction>
</comment>
<dbReference type="Pfam" id="PF13508">
    <property type="entry name" value="Acetyltransf_7"/>
    <property type="match status" value="1"/>
</dbReference>
<keyword evidence="6" id="KW-0963">Cytoplasm</keyword>
<evidence type="ECO:0000256" key="5">
    <source>
        <dbReference type="ARBA" id="ARBA00015043"/>
    </source>
</evidence>
<comment type="subcellular location">
    <subcellularLocation>
        <location evidence="2">Cytoplasm</location>
    </subcellularLocation>
    <subcellularLocation>
        <location evidence="1">Nucleus</location>
    </subcellularLocation>
</comment>
<dbReference type="CDD" id="cd04301">
    <property type="entry name" value="NAT_SF"/>
    <property type="match status" value="1"/>
</dbReference>
<dbReference type="SUPFAM" id="SSF55729">
    <property type="entry name" value="Acyl-CoA N-acyltransferases (Nat)"/>
    <property type="match status" value="1"/>
</dbReference>
<evidence type="ECO:0000256" key="7">
    <source>
        <dbReference type="ARBA" id="ARBA00022679"/>
    </source>
</evidence>
<dbReference type="PANTHER" id="PTHR20531:SF1">
    <property type="entry name" value="N-ALPHA-ACETYLTRANSFERASE 40"/>
    <property type="match status" value="1"/>
</dbReference>
<evidence type="ECO:0000256" key="1">
    <source>
        <dbReference type="ARBA" id="ARBA00004123"/>
    </source>
</evidence>
<organism evidence="13 14">
    <name type="scientific">Cyberlindnera jadinii (strain ATCC 18201 / CBS 1600 / BCRC 20928 / JCM 3617 / NBRC 0987 / NRRL Y-1542)</name>
    <name type="common">Torula yeast</name>
    <name type="synonym">Candida utilis</name>
    <dbReference type="NCBI Taxonomy" id="983966"/>
    <lineage>
        <taxon>Eukaryota</taxon>
        <taxon>Fungi</taxon>
        <taxon>Dikarya</taxon>
        <taxon>Ascomycota</taxon>
        <taxon>Saccharomycotina</taxon>
        <taxon>Saccharomycetes</taxon>
        <taxon>Phaffomycetales</taxon>
        <taxon>Phaffomycetaceae</taxon>
        <taxon>Cyberlindnera</taxon>
    </lineage>
</organism>
<dbReference type="GO" id="GO:0005737">
    <property type="term" value="C:cytoplasm"/>
    <property type="evidence" value="ECO:0007669"/>
    <property type="project" value="UniProtKB-SubCell"/>
</dbReference>
<dbReference type="AlphaFoldDB" id="A0A0H5C5L1"/>
<evidence type="ECO:0000256" key="9">
    <source>
        <dbReference type="ARBA" id="ARBA00023315"/>
    </source>
</evidence>
<proteinExistence type="inferred from homology"/>
<keyword evidence="9" id="KW-0012">Acyltransferase</keyword>
<feature type="domain" description="N-acetyltransferase" evidence="12">
    <location>
        <begin position="35"/>
        <end position="208"/>
    </location>
</feature>
<evidence type="ECO:0000259" key="12">
    <source>
        <dbReference type="PROSITE" id="PS51186"/>
    </source>
</evidence>
<keyword evidence="8" id="KW-0539">Nucleus</keyword>
<sequence>MSTCEPYQDYHIPSEGLAILNNVFPEEIASLKRQVKTHLNNESDTDEYTQLMQLTIASHYIARDGPDWAEKKREELTLEGLTFVGYYDDSNQLKAFITILLTTDDWGLVLYLYEIHVHPDYHSRHIGSQLITSFHKLAVLLQQCGTMLDSNTCASHLNSTKLTVFSDNDRAVQWYTKLGYLLSDESPQNKVLRSGRVIKPAYYILYRPLGL</sequence>
<comment type="similarity">
    <text evidence="3">Belongs to the acetyltransferase family. NAA40 subfamily.</text>
</comment>
<dbReference type="PANTHER" id="PTHR20531">
    <property type="entry name" value="N-ALPHA-ACETYLTRANSFERASE 40"/>
    <property type="match status" value="1"/>
</dbReference>
<evidence type="ECO:0000256" key="10">
    <source>
        <dbReference type="ARBA" id="ARBA00047821"/>
    </source>
</evidence>
<protein>
    <recommendedName>
        <fullName evidence="5">N-alpha-acetyltransferase 40</fullName>
        <ecNumber evidence="4">2.3.1.257</ecNumber>
    </recommendedName>
</protein>